<keyword evidence="1" id="KW-0812">Transmembrane</keyword>
<evidence type="ECO:0000256" key="1">
    <source>
        <dbReference type="SAM" id="Phobius"/>
    </source>
</evidence>
<dbReference type="Proteomes" id="UP001065682">
    <property type="component" value="Unassembled WGS sequence"/>
</dbReference>
<dbReference type="Pfam" id="PF06695">
    <property type="entry name" value="Sm_multidrug_ex"/>
    <property type="match status" value="1"/>
</dbReference>
<dbReference type="RefSeq" id="WP_261596455.1">
    <property type="nucleotide sequence ID" value="NZ_VHLL01000001.1"/>
</dbReference>
<keyword evidence="3" id="KW-1185">Reference proteome</keyword>
<feature type="transmembrane region" description="Helical" evidence="1">
    <location>
        <begin position="30"/>
        <end position="47"/>
    </location>
</feature>
<proteinExistence type="predicted"/>
<name>A0A9E4ZIE1_9EURY</name>
<reference evidence="2" key="1">
    <citation type="submission" date="2019-06" db="EMBL/GenBank/DDBJ databases">
        <title>Methanoculleus strain from Tamsui River, Taipei, Taiwan.</title>
        <authorList>
            <person name="You Y.-T."/>
            <person name="Chen S.-C."/>
            <person name="Lai S.-J."/>
            <person name="Lee Y.-C."/>
            <person name="Lai M.-C."/>
        </authorList>
    </citation>
    <scope>NUCLEOTIDE SEQUENCE</scope>
    <source>
        <strain evidence="2">Afa-1</strain>
    </source>
</reference>
<comment type="caution">
    <text evidence="2">The sequence shown here is derived from an EMBL/GenBank/DDBJ whole genome shotgun (WGS) entry which is preliminary data.</text>
</comment>
<accession>A0A9E4ZIE1</accession>
<dbReference type="InterPro" id="IPR009577">
    <property type="entry name" value="Sm_multidrug_ex"/>
</dbReference>
<dbReference type="AlphaFoldDB" id="A0A9E4ZIE1"/>
<keyword evidence="1" id="KW-0472">Membrane</keyword>
<dbReference type="EMBL" id="VHLL01000001">
    <property type="protein sequence ID" value="MCT8336407.1"/>
    <property type="molecule type" value="Genomic_DNA"/>
</dbReference>
<protein>
    <submittedName>
        <fullName evidence="2">Small multi-drug export protein</fullName>
    </submittedName>
</protein>
<feature type="transmembrane region" description="Helical" evidence="1">
    <location>
        <begin position="53"/>
        <end position="69"/>
    </location>
</feature>
<keyword evidence="1" id="KW-1133">Transmembrane helix</keyword>
<feature type="transmembrane region" description="Helical" evidence="1">
    <location>
        <begin position="205"/>
        <end position="225"/>
    </location>
</feature>
<feature type="transmembrane region" description="Helical" evidence="1">
    <location>
        <begin position="173"/>
        <end position="193"/>
    </location>
</feature>
<feature type="transmembrane region" description="Helical" evidence="1">
    <location>
        <begin position="81"/>
        <end position="104"/>
    </location>
</feature>
<sequence>MSADDMTDTPRPEGYKDLVANPYLVGSIKFVLPLALIPAVFAALYLIEPYEQFLIISGLVAAYFVPPAGKETIIPLAVVLGYPWWLITLVIFLLDVAVSLFVVWNFELALKIPIIGRLLESGMTIGRNYTESQPWLRRFSTIGLILFVFFPLQGTGAMNGSVLGRLLGLNNNRVFGCVCIGSLTSCLVFALGSDVLLDVYRQDPTLAIGILITIIVAVVAAVVGWRAHKKRLRSRTP</sequence>
<gene>
    <name evidence="2" type="ORF">FKB36_02575</name>
</gene>
<organism evidence="2 3">
    <name type="scientific">Methanoculleus formosensis</name>
    <dbReference type="NCBI Taxonomy" id="2590886"/>
    <lineage>
        <taxon>Archaea</taxon>
        <taxon>Methanobacteriati</taxon>
        <taxon>Methanobacteriota</taxon>
        <taxon>Stenosarchaea group</taxon>
        <taxon>Methanomicrobia</taxon>
        <taxon>Methanomicrobiales</taxon>
        <taxon>Methanomicrobiaceae</taxon>
        <taxon>Methanoculleus</taxon>
    </lineage>
</organism>
<evidence type="ECO:0000313" key="3">
    <source>
        <dbReference type="Proteomes" id="UP001065682"/>
    </source>
</evidence>
<evidence type="ECO:0000313" key="2">
    <source>
        <dbReference type="EMBL" id="MCT8336407.1"/>
    </source>
</evidence>